<dbReference type="PROSITE" id="PS51233">
    <property type="entry name" value="VWFD"/>
    <property type="match status" value="2"/>
</dbReference>
<keyword evidence="3" id="KW-0472">Membrane</keyword>
<accession>A0A6J8ENM2</accession>
<dbReference type="GO" id="GO:0005615">
    <property type="term" value="C:extracellular space"/>
    <property type="evidence" value="ECO:0007669"/>
    <property type="project" value="TreeGrafter"/>
</dbReference>
<dbReference type="SMART" id="SM00216">
    <property type="entry name" value="VWD"/>
    <property type="match status" value="2"/>
</dbReference>
<dbReference type="Proteomes" id="UP000507470">
    <property type="component" value="Unassembled WGS sequence"/>
</dbReference>
<dbReference type="Pfam" id="PF00094">
    <property type="entry name" value="VWD"/>
    <property type="match status" value="2"/>
</dbReference>
<evidence type="ECO:0000256" key="1">
    <source>
        <dbReference type="ARBA" id="ARBA00023157"/>
    </source>
</evidence>
<evidence type="ECO:0000256" key="3">
    <source>
        <dbReference type="SAM" id="Phobius"/>
    </source>
</evidence>
<feature type="domain" description="VWFD" evidence="4">
    <location>
        <begin position="1244"/>
        <end position="1433"/>
    </location>
</feature>
<dbReference type="InterPro" id="IPR058727">
    <property type="entry name" value="Helical_Vwde"/>
</dbReference>
<evidence type="ECO:0000313" key="6">
    <source>
        <dbReference type="Proteomes" id="UP000507470"/>
    </source>
</evidence>
<proteinExistence type="predicted"/>
<name>A0A6J8ENM2_MYTCO</name>
<dbReference type="GO" id="GO:0031012">
    <property type="term" value="C:extracellular matrix"/>
    <property type="evidence" value="ECO:0007669"/>
    <property type="project" value="TreeGrafter"/>
</dbReference>
<keyword evidence="3" id="KW-1133">Transmembrane helix</keyword>
<dbReference type="Gene3D" id="2.10.25.10">
    <property type="entry name" value="Laminin"/>
    <property type="match status" value="1"/>
</dbReference>
<keyword evidence="6" id="KW-1185">Reference proteome</keyword>
<evidence type="ECO:0000313" key="5">
    <source>
        <dbReference type="EMBL" id="CAC5422194.1"/>
    </source>
</evidence>
<evidence type="ECO:0000256" key="2">
    <source>
        <dbReference type="ARBA" id="ARBA00023180"/>
    </source>
</evidence>
<gene>
    <name evidence="5" type="ORF">MCOR_54259</name>
</gene>
<dbReference type="InterPro" id="IPR050780">
    <property type="entry name" value="Mucin_vWF_Thrombospondin_sf"/>
</dbReference>
<dbReference type="OrthoDB" id="10001041at2759"/>
<feature type="domain" description="VWFD" evidence="4">
    <location>
        <begin position="514"/>
        <end position="703"/>
    </location>
</feature>
<sequence length="1964" mass="222045">MWAEQTIRAVLERCVVEVKNKDKDESHNTTTVNPIKVPNLDKLCPNDCHHQGTCNDAICTCNQQFLGIDCSVSITNPPTITEIVGLKSGEHTWCDKNEAGCYSFVLYGHEIEQSGSLTCKIEQYLAMSNNTFINVSTHIVNATVKSLSEVHCSLTNRKDLEVTFNHTRLYVEEYRVSLSYNNRNYGPHLTLRVFNGDCHDIYHPQTNNVVGLKHNCKINGTFYHHKDKNKAKQCLSCNPNVSSNNWTLVGECLIHGVCYDDLSNHPFDELYICNSSYSTTEWSMNQTIPVPDIRIHVSSNSFNETYEMECHLDTSRMNYTYFIITWLWGNNSKVFQDTSDNLQLMRLPGNSITDLGINVSCRIEGQYELNKVVTTFRSNEFYVGIKTNSPVEIEKGGTAKLRYWLTVPLSCNNCSVHLSVVDTVALGAANYDGCDGDIVTLSQWNRCDFEINNANWNVSKTLSIKHRPNRQYGVQLDTFLIMLEAVVSGNIWTVLEVPDMKVKIIQHDTEWHSKVCSAYSDPHMTTFDGLHYEHQYKGRYTMYQNKQRNMEVQIQLTSCYNDNVFCACGIAVRAGADVFVINFCDGWSVIQFVACEYASVLYVSKMKHNNQHYRITFPTGTSISVRIARVNPVNFLDIEIRPSADDFNNTEGLCGTLTNSCEDDFPLRNGSSKATATSCHNRLYSFANKEFSDSWIVSPGNDLFSLHDNSPLTIWTSTEQYCKCTSRENGTTSDKCGNSLYPSVYCTDSGFEPFETTCRNNVLDGKYTLTIPKTKEENHIAKPGNALIFNKSLNESIRYCKNKLVSKEAFKLCSQINNIPSQHFEEICAIDIYMSHTFLWIAQTYETMMSRCSQEINLNATLQTSQTKEGKTFTEIMGNKLCPGFIHTCTGNGACRNGICVCDYGFMSQDCSFSTSTVPTVDHIQNNGLCDKSKGACHTVYVYGHIIYEAKVIFCRIQTFYMFEDKTFQYGYVTITGGKINSLVEIQCSIPEKLLIEKKFTSYIARGFTVSVGHNKRLFSTKTFKYFEFEPKCQIPRGTEANRFFEIASVCKINGKYVPKSNLTSNNECQSCNPEKSVYNWTVVDISCTLRGKHTSEDKNGTVFTSQPFFAGIHITELMTVQKGGSAELSYNLTVPFGCLSFNNRTLPCFIELNMLSPDYTKSDQCYGDIVNLEHCRVKIWRDSWSTPRTLAIKHRGRQMYGVFPEQISMKLKTSSADHPLWDTTKIPEIKVHVYDNKVELQERVCSAYNVHFTTFDGLHYEQPFQGTFTMYYSRRKEQNMMVQVKLTQCDETRGVHCICGVAVRAGGDVYVFDFCGGNSIIQYMACQQQLLDVTTRSKDNKKYKITFPTGTEVAVNIQYIGTNTFMDVEIRASDSDFNMTEGLCGTLNDQCNDDFAETGGKFSTVICHSDAILPTIPQHFSDSWRVSGSNDLFNISNGEQIALWTNHDEYCSCPSVEISDKFECSAKSTIPCNRNNDYKTIGQSTCKLSPIDNFNLPTKNRTHLNPMTFKPELVNISLSGAQSLCREAIENNTAFKACSVVPNMPSEYFIQICAFEVEKSKSHAWIRHTVDSMKSRCLSEVQKNETLNDQPSEDIPSITETVIMAICPGLPECSGNGKCDHGVCVCNEGFMSHDCSMTKTVPPEIYGVRGNGICDRNEIDCDTAFVVGSRIEESDELSCRISKYVIHPDGNKSFEGTTIVSGNVETLVEVHCPLKTPKQKRSVGNTGNIPFVEVFDVSVSYNREDFSNPETVILMNSKCQQNNGTTTKPIFVLKDDTCFIDHQCLLDNEPNPQNEYLYCNAQLALFEWTFDDSENCKVEDQYFSRNNMIFDKDCLLCNPDKTSLNWTLKENYCFIDGVCVPRDEKNTVDDCLLCNTGNNLFEWTKHDEVCITKVVKPSDTEKSSSKLGLILLGSIGSVVILFIVGFIVNCYVKNNSSRLKKKSTYEADEHCDMRRLPRLKVKT</sequence>
<keyword evidence="2" id="KW-0325">Glycoprotein</keyword>
<keyword evidence="1" id="KW-1015">Disulfide bond</keyword>
<feature type="transmembrane region" description="Helical" evidence="3">
    <location>
        <begin position="1908"/>
        <end position="1933"/>
    </location>
</feature>
<reference evidence="5 6" key="1">
    <citation type="submission" date="2020-06" db="EMBL/GenBank/DDBJ databases">
        <authorList>
            <person name="Li R."/>
            <person name="Bekaert M."/>
        </authorList>
    </citation>
    <scope>NUCLEOTIDE SEQUENCE [LARGE SCALE GENOMIC DNA]</scope>
    <source>
        <strain evidence="6">wild</strain>
    </source>
</reference>
<evidence type="ECO:0000259" key="4">
    <source>
        <dbReference type="PROSITE" id="PS51233"/>
    </source>
</evidence>
<dbReference type="InterPro" id="IPR001846">
    <property type="entry name" value="VWF_type-D"/>
</dbReference>
<dbReference type="Pfam" id="PF26129">
    <property type="entry name" value="Vwde"/>
    <property type="match status" value="2"/>
</dbReference>
<dbReference type="PANTHER" id="PTHR11339:SF386">
    <property type="entry name" value="HEMOLECTIN, ISOFORM A"/>
    <property type="match status" value="1"/>
</dbReference>
<dbReference type="EMBL" id="CACVKT020009526">
    <property type="protein sequence ID" value="CAC5422194.1"/>
    <property type="molecule type" value="Genomic_DNA"/>
</dbReference>
<dbReference type="PANTHER" id="PTHR11339">
    <property type="entry name" value="EXTRACELLULAR MATRIX GLYCOPROTEIN RELATED"/>
    <property type="match status" value="1"/>
</dbReference>
<organism evidence="5 6">
    <name type="scientific">Mytilus coruscus</name>
    <name type="common">Sea mussel</name>
    <dbReference type="NCBI Taxonomy" id="42192"/>
    <lineage>
        <taxon>Eukaryota</taxon>
        <taxon>Metazoa</taxon>
        <taxon>Spiralia</taxon>
        <taxon>Lophotrochozoa</taxon>
        <taxon>Mollusca</taxon>
        <taxon>Bivalvia</taxon>
        <taxon>Autobranchia</taxon>
        <taxon>Pteriomorphia</taxon>
        <taxon>Mytilida</taxon>
        <taxon>Mytiloidea</taxon>
        <taxon>Mytilidae</taxon>
        <taxon>Mytilinae</taxon>
        <taxon>Mytilus</taxon>
    </lineage>
</organism>
<protein>
    <recommendedName>
        <fullName evidence="4">VWFD domain-containing protein</fullName>
    </recommendedName>
</protein>
<keyword evidence="3" id="KW-0812">Transmembrane</keyword>